<feature type="transmembrane region" description="Helical" evidence="6">
    <location>
        <begin position="60"/>
        <end position="81"/>
    </location>
</feature>
<comment type="caution">
    <text evidence="7">The sequence shown here is derived from an EMBL/GenBank/DDBJ whole genome shotgun (WGS) entry which is preliminary data.</text>
</comment>
<sequence>MSLFSSLGAFELGFIYSLVALGVFISFRILRFPDLTVDGTFATGGAIAALVISLGGNPFLATAFAMLACAFAGMITGWLNVKLGIMDLLASILMMTALYSINLRIMGGPNIPLITNDTVFSLLQPTSLEDYFWRPLLLLLVVLIAKLLLDRYFATQSGLAMRSTGSNLRMARAQGISTDRMIMLGMAISNALVGLGGALFAQSQGGSDISMGIGTIVIGLAAVIVGQSIIPARRFVYVTLAVIIGAVLYRFFIALALNSDFIGLKAQDLNLVTALLVTFALILPKLNKMLKAKKG</sequence>
<dbReference type="PANTHER" id="PTHR32196:SF69">
    <property type="entry name" value="BRANCHED-CHAIN AMINO ACID TRANSPORT SYSTEM, PERMEASE PROTEIN"/>
    <property type="match status" value="1"/>
</dbReference>
<dbReference type="Proteomes" id="UP000608345">
    <property type="component" value="Unassembled WGS sequence"/>
</dbReference>
<feature type="transmembrane region" description="Helical" evidence="6">
    <location>
        <begin position="131"/>
        <end position="149"/>
    </location>
</feature>
<comment type="subcellular location">
    <subcellularLocation>
        <location evidence="1">Cell membrane</location>
        <topology evidence="1">Multi-pass membrane protein</topology>
    </subcellularLocation>
</comment>
<dbReference type="EMBL" id="BMYS01000002">
    <property type="protein sequence ID" value="GGW77758.1"/>
    <property type="molecule type" value="Genomic_DNA"/>
</dbReference>
<evidence type="ECO:0000313" key="7">
    <source>
        <dbReference type="EMBL" id="GGW77758.1"/>
    </source>
</evidence>
<evidence type="ECO:0000256" key="2">
    <source>
        <dbReference type="ARBA" id="ARBA00022475"/>
    </source>
</evidence>
<reference evidence="7" key="1">
    <citation type="journal article" date="2014" name="Int. J. Syst. Evol. Microbiol.">
        <title>Complete genome sequence of Corynebacterium casei LMG S-19264T (=DSM 44701T), isolated from a smear-ripened cheese.</title>
        <authorList>
            <consortium name="US DOE Joint Genome Institute (JGI-PGF)"/>
            <person name="Walter F."/>
            <person name="Albersmeier A."/>
            <person name="Kalinowski J."/>
            <person name="Ruckert C."/>
        </authorList>
    </citation>
    <scope>NUCLEOTIDE SEQUENCE</scope>
    <source>
        <strain evidence="7">KCTC 23732</strain>
    </source>
</reference>
<dbReference type="GO" id="GO:0005886">
    <property type="term" value="C:plasma membrane"/>
    <property type="evidence" value="ECO:0007669"/>
    <property type="project" value="UniProtKB-SubCell"/>
</dbReference>
<accession>A0A918MV97</accession>
<dbReference type="AlphaFoldDB" id="A0A918MV97"/>
<organism evidence="7 8">
    <name type="scientific">Advenella faeciporci</name>
    <dbReference type="NCBI Taxonomy" id="797535"/>
    <lineage>
        <taxon>Bacteria</taxon>
        <taxon>Pseudomonadati</taxon>
        <taxon>Pseudomonadota</taxon>
        <taxon>Betaproteobacteria</taxon>
        <taxon>Burkholderiales</taxon>
        <taxon>Alcaligenaceae</taxon>
    </lineage>
</organism>
<dbReference type="PANTHER" id="PTHR32196">
    <property type="entry name" value="ABC TRANSPORTER PERMEASE PROTEIN YPHD-RELATED-RELATED"/>
    <property type="match status" value="1"/>
</dbReference>
<keyword evidence="2" id="KW-1003">Cell membrane</keyword>
<keyword evidence="4 6" id="KW-1133">Transmembrane helix</keyword>
<evidence type="ECO:0000256" key="6">
    <source>
        <dbReference type="SAM" id="Phobius"/>
    </source>
</evidence>
<evidence type="ECO:0000256" key="1">
    <source>
        <dbReference type="ARBA" id="ARBA00004651"/>
    </source>
</evidence>
<reference evidence="7" key="2">
    <citation type="submission" date="2020-09" db="EMBL/GenBank/DDBJ databases">
        <authorList>
            <person name="Sun Q."/>
            <person name="Kim S."/>
        </authorList>
    </citation>
    <scope>NUCLEOTIDE SEQUENCE</scope>
    <source>
        <strain evidence="7">KCTC 23732</strain>
    </source>
</reference>
<feature type="transmembrane region" description="Helical" evidence="6">
    <location>
        <begin position="269"/>
        <end position="286"/>
    </location>
</feature>
<proteinExistence type="predicted"/>
<dbReference type="RefSeq" id="WP_189383816.1">
    <property type="nucleotide sequence ID" value="NZ_BAABFY010000057.1"/>
</dbReference>
<keyword evidence="5 6" id="KW-0472">Membrane</keyword>
<evidence type="ECO:0000256" key="4">
    <source>
        <dbReference type="ARBA" id="ARBA00022989"/>
    </source>
</evidence>
<keyword evidence="3 6" id="KW-0812">Transmembrane</keyword>
<feature type="transmembrane region" description="Helical" evidence="6">
    <location>
        <begin position="209"/>
        <end position="230"/>
    </location>
</feature>
<keyword evidence="8" id="KW-1185">Reference proteome</keyword>
<dbReference type="GO" id="GO:0022857">
    <property type="term" value="F:transmembrane transporter activity"/>
    <property type="evidence" value="ECO:0007669"/>
    <property type="project" value="InterPro"/>
</dbReference>
<dbReference type="CDD" id="cd06574">
    <property type="entry name" value="TM_PBP1_branched-chain-AA_like"/>
    <property type="match status" value="1"/>
</dbReference>
<gene>
    <name evidence="7" type="ORF">GCM10011450_04500</name>
</gene>
<evidence type="ECO:0000313" key="8">
    <source>
        <dbReference type="Proteomes" id="UP000608345"/>
    </source>
</evidence>
<protein>
    <submittedName>
        <fullName evidence="7">ABC transporter permease</fullName>
    </submittedName>
</protein>
<dbReference type="Pfam" id="PF02653">
    <property type="entry name" value="BPD_transp_2"/>
    <property type="match status" value="1"/>
</dbReference>
<name>A0A918MV97_9BURK</name>
<feature type="transmembrane region" description="Helical" evidence="6">
    <location>
        <begin position="182"/>
        <end position="203"/>
    </location>
</feature>
<feature type="transmembrane region" description="Helical" evidence="6">
    <location>
        <begin position="88"/>
        <end position="111"/>
    </location>
</feature>
<evidence type="ECO:0000256" key="5">
    <source>
        <dbReference type="ARBA" id="ARBA00023136"/>
    </source>
</evidence>
<evidence type="ECO:0000256" key="3">
    <source>
        <dbReference type="ARBA" id="ARBA00022692"/>
    </source>
</evidence>
<dbReference type="InterPro" id="IPR001851">
    <property type="entry name" value="ABC_transp_permease"/>
</dbReference>
<feature type="transmembrane region" description="Helical" evidence="6">
    <location>
        <begin position="12"/>
        <end position="30"/>
    </location>
</feature>
<feature type="transmembrane region" description="Helical" evidence="6">
    <location>
        <begin position="235"/>
        <end position="257"/>
    </location>
</feature>